<dbReference type="PROSITE" id="PS00893">
    <property type="entry name" value="NUDIX_BOX"/>
    <property type="match status" value="1"/>
</dbReference>
<evidence type="ECO:0000256" key="6">
    <source>
        <dbReference type="ARBA" id="ARBA00022763"/>
    </source>
</evidence>
<evidence type="ECO:0000313" key="21">
    <source>
        <dbReference type="EMBL" id="MBU2787725.1"/>
    </source>
</evidence>
<keyword evidence="5 18" id="KW-0479">Metal-binding</keyword>
<dbReference type="InterPro" id="IPR047127">
    <property type="entry name" value="MutT-like"/>
</dbReference>
<dbReference type="EC" id="3.6.1.55" evidence="12"/>
<keyword evidence="22" id="KW-1185">Reference proteome</keyword>
<dbReference type="NCBIfam" id="TIGR00586">
    <property type="entry name" value="mutt"/>
    <property type="match status" value="1"/>
</dbReference>
<evidence type="ECO:0000256" key="10">
    <source>
        <dbReference type="ARBA" id="ARBA00035861"/>
    </source>
</evidence>
<dbReference type="InterPro" id="IPR000086">
    <property type="entry name" value="NUDIX_hydrolase_dom"/>
</dbReference>
<dbReference type="InterPro" id="IPR022998">
    <property type="entry name" value="ThiamineP_synth_TenI"/>
</dbReference>
<comment type="cofactor">
    <cofactor evidence="1 18">
        <name>Mg(2+)</name>
        <dbReference type="ChEBI" id="CHEBI:18420"/>
    </cofactor>
</comment>
<protein>
    <recommendedName>
        <fullName evidence="13">8-oxo-dGTP diphosphatase</fullName>
        <ecNumber evidence="12">3.6.1.55</ecNumber>
    </recommendedName>
    <alternativeName>
        <fullName evidence="16">7,8-dihydro-8-oxoguanine-triphosphatase</fullName>
    </alternativeName>
    <alternativeName>
        <fullName evidence="15">Mutator protein MutT</fullName>
    </alternativeName>
    <alternativeName>
        <fullName evidence="14">dGTP pyrophosphohydrolase</fullName>
    </alternativeName>
</protein>
<feature type="binding site" evidence="17">
    <location>
        <position position="119"/>
    </location>
    <ligand>
        <name>8-oxo-dGTP</name>
        <dbReference type="ChEBI" id="CHEBI:77896"/>
    </ligand>
</feature>
<evidence type="ECO:0000256" key="11">
    <source>
        <dbReference type="ARBA" id="ARBA00036904"/>
    </source>
</evidence>
<reference evidence="21" key="1">
    <citation type="journal article" date="2021" name="ISME J.">
        <title>Genomic evolution of the class Acidithiobacillia: deep-branching Proteobacteria living in extreme acidic conditions.</title>
        <authorList>
            <person name="Moya-Beltran A."/>
            <person name="Beard S."/>
            <person name="Rojas-Villalobos C."/>
            <person name="Issotta F."/>
            <person name="Gallardo Y."/>
            <person name="Ulloa R."/>
            <person name="Giaveno A."/>
            <person name="Degli Esposti M."/>
            <person name="Johnson D.B."/>
            <person name="Quatrini R."/>
        </authorList>
    </citation>
    <scope>NUCLEOTIDE SEQUENCE</scope>
    <source>
        <strain evidence="21">VAN18-1</strain>
    </source>
</reference>
<feature type="binding site" evidence="18">
    <location>
        <position position="37"/>
    </location>
    <ligand>
        <name>Mg(2+)</name>
        <dbReference type="ChEBI" id="CHEBI:18420"/>
    </ligand>
</feature>
<name>A0AAE2YPR0_9PROT</name>
<dbReference type="GO" id="GO:0046872">
    <property type="term" value="F:metal ion binding"/>
    <property type="evidence" value="ECO:0007669"/>
    <property type="project" value="UniProtKB-KW"/>
</dbReference>
<dbReference type="Pfam" id="PF00293">
    <property type="entry name" value="NUDIX"/>
    <property type="match status" value="1"/>
</dbReference>
<dbReference type="PANTHER" id="PTHR47707">
    <property type="entry name" value="8-OXO-DGTP DIPHOSPHATASE"/>
    <property type="match status" value="1"/>
</dbReference>
<evidence type="ECO:0000256" key="16">
    <source>
        <dbReference type="ARBA" id="ARBA00042798"/>
    </source>
</evidence>
<dbReference type="GO" id="GO:0035539">
    <property type="term" value="F:8-oxo-7,8-dihydrodeoxyguanosine triphosphate pyrophosphatase activity"/>
    <property type="evidence" value="ECO:0007669"/>
    <property type="project" value="UniProtKB-EC"/>
</dbReference>
<keyword evidence="4" id="KW-0235">DNA replication</keyword>
<comment type="catalytic activity">
    <reaction evidence="10">
        <text>8-oxo-dGTP + H2O = 8-oxo-dGMP + diphosphate + H(+)</text>
        <dbReference type="Rhea" id="RHEA:31575"/>
        <dbReference type="ChEBI" id="CHEBI:15377"/>
        <dbReference type="ChEBI" id="CHEBI:15378"/>
        <dbReference type="ChEBI" id="CHEBI:33019"/>
        <dbReference type="ChEBI" id="CHEBI:63224"/>
        <dbReference type="ChEBI" id="CHEBI:77896"/>
        <dbReference type="EC" id="3.6.1.55"/>
    </reaction>
</comment>
<feature type="binding site" evidence="18">
    <location>
        <position position="57"/>
    </location>
    <ligand>
        <name>Mg(2+)</name>
        <dbReference type="ChEBI" id="CHEBI:18420"/>
    </ligand>
</feature>
<keyword evidence="9" id="KW-0234">DNA repair</keyword>
<dbReference type="Pfam" id="PF02581">
    <property type="entry name" value="TMP-TENI"/>
    <property type="match status" value="1"/>
</dbReference>
<evidence type="ECO:0000256" key="2">
    <source>
        <dbReference type="ARBA" id="ARBA00005582"/>
    </source>
</evidence>
<evidence type="ECO:0000256" key="1">
    <source>
        <dbReference type="ARBA" id="ARBA00001946"/>
    </source>
</evidence>
<organism evidence="21 22">
    <name type="scientific">Igneacidithiobacillus copahuensis</name>
    <dbReference type="NCBI Taxonomy" id="2724909"/>
    <lineage>
        <taxon>Bacteria</taxon>
        <taxon>Pseudomonadati</taxon>
        <taxon>Pseudomonadota</taxon>
        <taxon>Acidithiobacillia</taxon>
        <taxon>Acidithiobacillales</taxon>
        <taxon>Acidithiobacillaceae</taxon>
        <taxon>Igneacidithiobacillus</taxon>
    </lineage>
</organism>
<gene>
    <name evidence="21" type="ORF">HFQ13_05840</name>
</gene>
<evidence type="ECO:0000256" key="19">
    <source>
        <dbReference type="RuleBase" id="RU003476"/>
    </source>
</evidence>
<evidence type="ECO:0000256" key="5">
    <source>
        <dbReference type="ARBA" id="ARBA00022723"/>
    </source>
</evidence>
<dbReference type="GO" id="GO:0008413">
    <property type="term" value="F:8-oxo-7,8-dihydroguanosine triphosphate pyrophosphatase activity"/>
    <property type="evidence" value="ECO:0007669"/>
    <property type="project" value="InterPro"/>
</dbReference>
<evidence type="ECO:0000256" key="13">
    <source>
        <dbReference type="ARBA" id="ARBA00040794"/>
    </source>
</evidence>
<keyword evidence="7 19" id="KW-0378">Hydrolase</keyword>
<evidence type="ECO:0000256" key="7">
    <source>
        <dbReference type="ARBA" id="ARBA00022801"/>
    </source>
</evidence>
<comment type="caution">
    <text evidence="21">The sequence shown here is derived from an EMBL/GenBank/DDBJ whole genome shotgun (WGS) entry which is preliminary data.</text>
</comment>
<dbReference type="GO" id="GO:0044715">
    <property type="term" value="F:8-oxo-dGDP phosphatase activity"/>
    <property type="evidence" value="ECO:0007669"/>
    <property type="project" value="TreeGrafter"/>
</dbReference>
<dbReference type="NCBIfam" id="NF006530">
    <property type="entry name" value="PRK08999.1"/>
    <property type="match status" value="1"/>
</dbReference>
<dbReference type="InterPro" id="IPR020084">
    <property type="entry name" value="NUDIX_hydrolase_CS"/>
</dbReference>
<dbReference type="InterPro" id="IPR003561">
    <property type="entry name" value="Mutator_MutT"/>
</dbReference>
<dbReference type="InterPro" id="IPR020476">
    <property type="entry name" value="Nudix_hydrolase"/>
</dbReference>
<dbReference type="SUPFAM" id="SSF51391">
    <property type="entry name" value="Thiamin phosphate synthase"/>
    <property type="match status" value="1"/>
</dbReference>
<keyword evidence="3" id="KW-0515">Mutator protein</keyword>
<sequence length="332" mass="35877">MAVVPVATGVLQRDDGRVLVSLRPEGKPWPGFWEFPGGKIEPGETAEAALRRELEEEIGVQIGPPETFLRRDHPYPERTVALHFFRVRSWQGEPYGREGQQIRWVYPWEIAALDCLAPNLPVVAKLLAEELPQPPLWLIADPARLPTSRFLPALQSAIAAGLRAVVLRIKETMPAELAVAMPGFLEQARDRGVGFFLNHPEPAPDWPVSGQHWTEARLQAATGKPSQPFGVSCHGGGCLARAARLQARYAFLSPLFATQTHPDASALGVERFAEMIAPAAVPVIALGGMTPERVAAARAAGASGIAVLSGILEAEDPASATRAFLDAWNTHA</sequence>
<feature type="binding site" evidence="17">
    <location>
        <begin position="34"/>
        <end position="37"/>
    </location>
    <ligand>
        <name>8-oxo-dGTP</name>
        <dbReference type="ChEBI" id="CHEBI:77896"/>
    </ligand>
</feature>
<dbReference type="GO" id="GO:0009228">
    <property type="term" value="P:thiamine biosynthetic process"/>
    <property type="evidence" value="ECO:0007669"/>
    <property type="project" value="UniProtKB-KW"/>
</dbReference>
<proteinExistence type="inferred from homology"/>
<keyword evidence="6" id="KW-0227">DNA damage</keyword>
<feature type="domain" description="Nudix hydrolase" evidence="20">
    <location>
        <begin position="1"/>
        <end position="128"/>
    </location>
</feature>
<dbReference type="SUPFAM" id="SSF55811">
    <property type="entry name" value="Nudix"/>
    <property type="match status" value="1"/>
</dbReference>
<dbReference type="Gene3D" id="3.20.20.70">
    <property type="entry name" value="Aldolase class I"/>
    <property type="match status" value="1"/>
</dbReference>
<evidence type="ECO:0000256" key="4">
    <source>
        <dbReference type="ARBA" id="ARBA00022705"/>
    </source>
</evidence>
<dbReference type="GO" id="GO:0006281">
    <property type="term" value="P:DNA repair"/>
    <property type="evidence" value="ECO:0007669"/>
    <property type="project" value="UniProtKB-KW"/>
</dbReference>
<dbReference type="GO" id="GO:0044716">
    <property type="term" value="F:8-oxo-GDP phosphatase activity"/>
    <property type="evidence" value="ECO:0007669"/>
    <property type="project" value="TreeGrafter"/>
</dbReference>
<keyword evidence="8 18" id="KW-0460">Magnesium</keyword>
<evidence type="ECO:0000256" key="14">
    <source>
        <dbReference type="ARBA" id="ARBA00041592"/>
    </source>
</evidence>
<evidence type="ECO:0000256" key="17">
    <source>
        <dbReference type="PIRSR" id="PIRSR603561-1"/>
    </source>
</evidence>
<dbReference type="AlphaFoldDB" id="A0AAE2YPR0"/>
<evidence type="ECO:0000256" key="15">
    <source>
        <dbReference type="ARBA" id="ARBA00041979"/>
    </source>
</evidence>
<dbReference type="Proteomes" id="UP001197378">
    <property type="component" value="Unassembled WGS sequence"/>
</dbReference>
<dbReference type="CDD" id="cd03425">
    <property type="entry name" value="NUDIX_MutT_NudA_like"/>
    <property type="match status" value="1"/>
</dbReference>
<dbReference type="InterPro" id="IPR036206">
    <property type="entry name" value="ThiamineP_synth_sf"/>
</dbReference>
<dbReference type="GO" id="GO:0006260">
    <property type="term" value="P:DNA replication"/>
    <property type="evidence" value="ECO:0007669"/>
    <property type="project" value="UniProtKB-KW"/>
</dbReference>
<dbReference type="Gene3D" id="3.90.79.10">
    <property type="entry name" value="Nucleoside Triphosphate Pyrophosphohydrolase"/>
    <property type="match status" value="1"/>
</dbReference>
<evidence type="ECO:0000256" key="8">
    <source>
        <dbReference type="ARBA" id="ARBA00022842"/>
    </source>
</evidence>
<evidence type="ECO:0000256" key="12">
    <source>
        <dbReference type="ARBA" id="ARBA00038905"/>
    </source>
</evidence>
<evidence type="ECO:0000313" key="22">
    <source>
        <dbReference type="Proteomes" id="UP001197378"/>
    </source>
</evidence>
<dbReference type="RefSeq" id="WP_215873034.1">
    <property type="nucleotide sequence ID" value="NZ_JAAXYO010000066.1"/>
</dbReference>
<dbReference type="CDD" id="cd00564">
    <property type="entry name" value="TMP_TenI"/>
    <property type="match status" value="1"/>
</dbReference>
<evidence type="ECO:0000256" key="3">
    <source>
        <dbReference type="ARBA" id="ARBA00022457"/>
    </source>
</evidence>
<dbReference type="PROSITE" id="PS51462">
    <property type="entry name" value="NUDIX"/>
    <property type="match status" value="1"/>
</dbReference>
<dbReference type="InterPro" id="IPR015797">
    <property type="entry name" value="NUDIX_hydrolase-like_dom_sf"/>
</dbReference>
<dbReference type="PRINTS" id="PR00502">
    <property type="entry name" value="NUDIXFAMILY"/>
</dbReference>
<evidence type="ECO:0000256" key="18">
    <source>
        <dbReference type="PIRSR" id="PIRSR603561-2"/>
    </source>
</evidence>
<dbReference type="InterPro" id="IPR013785">
    <property type="entry name" value="Aldolase_TIM"/>
</dbReference>
<dbReference type="EMBL" id="JAAXYO010000066">
    <property type="protein sequence ID" value="MBU2787725.1"/>
    <property type="molecule type" value="Genomic_DNA"/>
</dbReference>
<comment type="catalytic activity">
    <reaction evidence="11">
        <text>8-oxo-GTP + H2O = 8-oxo-GMP + diphosphate + H(+)</text>
        <dbReference type="Rhea" id="RHEA:67616"/>
        <dbReference type="ChEBI" id="CHEBI:15377"/>
        <dbReference type="ChEBI" id="CHEBI:15378"/>
        <dbReference type="ChEBI" id="CHEBI:33019"/>
        <dbReference type="ChEBI" id="CHEBI:143553"/>
        <dbReference type="ChEBI" id="CHEBI:145694"/>
    </reaction>
</comment>
<accession>A0AAE2YPR0</accession>
<dbReference type="PANTHER" id="PTHR47707:SF1">
    <property type="entry name" value="NUDIX HYDROLASE FAMILY PROTEIN"/>
    <property type="match status" value="1"/>
</dbReference>
<evidence type="ECO:0000256" key="9">
    <source>
        <dbReference type="ARBA" id="ARBA00023204"/>
    </source>
</evidence>
<feature type="binding site" evidence="17">
    <location>
        <position position="23"/>
    </location>
    <ligand>
        <name>8-oxo-dGTP</name>
        <dbReference type="ChEBI" id="CHEBI:77896"/>
    </ligand>
</feature>
<comment type="similarity">
    <text evidence="2 19">Belongs to the Nudix hydrolase family.</text>
</comment>
<evidence type="ECO:0000259" key="20">
    <source>
        <dbReference type="PROSITE" id="PS51462"/>
    </source>
</evidence>